<evidence type="ECO:0000313" key="1">
    <source>
        <dbReference type="EMBL" id="KKL12754.1"/>
    </source>
</evidence>
<protein>
    <submittedName>
        <fullName evidence="1">Uncharacterized protein</fullName>
    </submittedName>
</protein>
<organism evidence="1">
    <name type="scientific">marine sediment metagenome</name>
    <dbReference type="NCBI Taxonomy" id="412755"/>
    <lineage>
        <taxon>unclassified sequences</taxon>
        <taxon>metagenomes</taxon>
        <taxon>ecological metagenomes</taxon>
    </lineage>
</organism>
<dbReference type="EMBL" id="LAZR01041135">
    <property type="protein sequence ID" value="KKL12754.1"/>
    <property type="molecule type" value="Genomic_DNA"/>
</dbReference>
<reference evidence="1" key="1">
    <citation type="journal article" date="2015" name="Nature">
        <title>Complex archaea that bridge the gap between prokaryotes and eukaryotes.</title>
        <authorList>
            <person name="Spang A."/>
            <person name="Saw J.H."/>
            <person name="Jorgensen S.L."/>
            <person name="Zaremba-Niedzwiedzka K."/>
            <person name="Martijn J."/>
            <person name="Lind A.E."/>
            <person name="van Eijk R."/>
            <person name="Schleper C."/>
            <person name="Guy L."/>
            <person name="Ettema T.J."/>
        </authorList>
    </citation>
    <scope>NUCLEOTIDE SEQUENCE</scope>
</reference>
<gene>
    <name evidence="1" type="ORF">LCGC14_2532620</name>
</gene>
<sequence length="116" mass="13726">MFKEDDFITNRNREGNEEYPKWKDLTEGYINMPNTKVDALKAELKLGIDLKLHQVENSMEIIKQDINDLRRHFKMSNLTHKYFVCEPRSKTPDDKHAFASRMAMETYARVIGETDE</sequence>
<name>A0A0F9AT48_9ZZZZ</name>
<accession>A0A0F9AT48</accession>
<comment type="caution">
    <text evidence="1">The sequence shown here is derived from an EMBL/GenBank/DDBJ whole genome shotgun (WGS) entry which is preliminary data.</text>
</comment>
<feature type="non-terminal residue" evidence="1">
    <location>
        <position position="116"/>
    </location>
</feature>
<proteinExistence type="predicted"/>
<dbReference type="AlphaFoldDB" id="A0A0F9AT48"/>